<dbReference type="CDD" id="cd06433">
    <property type="entry name" value="GT_2_WfgS_like"/>
    <property type="match status" value="1"/>
</dbReference>
<name>A0ABR8C5M7_9CYAN</name>
<dbReference type="PANTHER" id="PTHR22916:SF65">
    <property type="entry name" value="SLR1065 PROTEIN"/>
    <property type="match status" value="1"/>
</dbReference>
<feature type="domain" description="Glycosyltransferase 2-like" evidence="1">
    <location>
        <begin position="46"/>
        <end position="170"/>
    </location>
</feature>
<dbReference type="Pfam" id="PF00535">
    <property type="entry name" value="Glycos_transf_2"/>
    <property type="match status" value="1"/>
</dbReference>
<dbReference type="InterPro" id="IPR029044">
    <property type="entry name" value="Nucleotide-diphossugar_trans"/>
</dbReference>
<dbReference type="Proteomes" id="UP000618445">
    <property type="component" value="Unassembled WGS sequence"/>
</dbReference>
<comment type="caution">
    <text evidence="2">The sequence shown here is derived from an EMBL/GenBank/DDBJ whole genome shotgun (WGS) entry which is preliminary data.</text>
</comment>
<protein>
    <submittedName>
        <fullName evidence="2">Glycosyltransferase</fullName>
    </submittedName>
</protein>
<sequence length="334" mass="39191">MALINTALTLQDLPNPPESKTGWPWTEQTEVLPNKMPDGSDWPRISIVTPNYNYGHFIEETIRSILLQGYPNLEYIIIDGASTDNSIEIIKKYEKWISYWVSEKDTGQSNAINKGLERCTGKFFNWINSDDFLELGGLQNISTEFKNFDVLAGKVNDFSEINEQEQIHIHHNLSAINLLKNKYCYHQPGIWLCTEKIKKIGVLREDLYLSFDWELTIRYLTHFPKVTYSKSVLVNFRVHSKSKTNIDYSEILKERTISLVNILHNDAYKKLYKHIEIYLKTQLWYFKVKKILDSTELSKPKKIFKIIQYSWMEPNIRISRFTLGAIRRLLISNI</sequence>
<dbReference type="RefSeq" id="WP_190575581.1">
    <property type="nucleotide sequence ID" value="NZ_CAWPQU010000001.1"/>
</dbReference>
<evidence type="ECO:0000313" key="3">
    <source>
        <dbReference type="Proteomes" id="UP000618445"/>
    </source>
</evidence>
<organism evidence="2 3">
    <name type="scientific">Phormidium tenue FACHB-1050</name>
    <dbReference type="NCBI Taxonomy" id="2692857"/>
    <lineage>
        <taxon>Bacteria</taxon>
        <taxon>Bacillati</taxon>
        <taxon>Cyanobacteriota</taxon>
        <taxon>Cyanophyceae</taxon>
        <taxon>Oscillatoriophycideae</taxon>
        <taxon>Oscillatoriales</taxon>
        <taxon>Oscillatoriaceae</taxon>
        <taxon>Phormidium</taxon>
    </lineage>
</organism>
<evidence type="ECO:0000313" key="2">
    <source>
        <dbReference type="EMBL" id="MBD2315478.1"/>
    </source>
</evidence>
<dbReference type="PANTHER" id="PTHR22916">
    <property type="entry name" value="GLYCOSYLTRANSFERASE"/>
    <property type="match status" value="1"/>
</dbReference>
<accession>A0ABR8C5M7</accession>
<dbReference type="InterPro" id="IPR001173">
    <property type="entry name" value="Glyco_trans_2-like"/>
</dbReference>
<gene>
    <name evidence="2" type="ORF">H6G05_01270</name>
</gene>
<keyword evidence="3" id="KW-1185">Reference proteome</keyword>
<dbReference type="SUPFAM" id="SSF53448">
    <property type="entry name" value="Nucleotide-diphospho-sugar transferases"/>
    <property type="match status" value="1"/>
</dbReference>
<proteinExistence type="predicted"/>
<evidence type="ECO:0000259" key="1">
    <source>
        <dbReference type="Pfam" id="PF00535"/>
    </source>
</evidence>
<dbReference type="Gene3D" id="3.90.550.10">
    <property type="entry name" value="Spore Coat Polysaccharide Biosynthesis Protein SpsA, Chain A"/>
    <property type="match status" value="1"/>
</dbReference>
<dbReference type="EMBL" id="JACJQY010000001">
    <property type="protein sequence ID" value="MBD2315478.1"/>
    <property type="molecule type" value="Genomic_DNA"/>
</dbReference>
<reference evidence="2 3" key="1">
    <citation type="journal article" date="2020" name="ISME J.">
        <title>Comparative genomics reveals insights into cyanobacterial evolution and habitat adaptation.</title>
        <authorList>
            <person name="Chen M.Y."/>
            <person name="Teng W.K."/>
            <person name="Zhao L."/>
            <person name="Hu C.X."/>
            <person name="Zhou Y.K."/>
            <person name="Han B.P."/>
            <person name="Song L.R."/>
            <person name="Shu W.S."/>
        </authorList>
    </citation>
    <scope>NUCLEOTIDE SEQUENCE [LARGE SCALE GENOMIC DNA]</scope>
    <source>
        <strain evidence="2 3">FACHB-1050</strain>
    </source>
</reference>